<feature type="region of interest" description="Disordered" evidence="1">
    <location>
        <begin position="203"/>
        <end position="227"/>
    </location>
</feature>
<feature type="compositionally biased region" description="Polar residues" evidence="1">
    <location>
        <begin position="213"/>
        <end position="227"/>
    </location>
</feature>
<dbReference type="EMBL" id="MU157882">
    <property type="protein sequence ID" value="KAF9525617.1"/>
    <property type="molecule type" value="Genomic_DNA"/>
</dbReference>
<evidence type="ECO:0000313" key="3">
    <source>
        <dbReference type="Proteomes" id="UP000807306"/>
    </source>
</evidence>
<accession>A0A9P6JLT7</accession>
<dbReference type="Proteomes" id="UP000807306">
    <property type="component" value="Unassembled WGS sequence"/>
</dbReference>
<sequence length="227" mass="24993">MSHGQLLNLRLVVEMWFSFQGPAASVQVNKSHAPLPRLYSPPSLPFNSMPPVASVAPPQASVTYLLPANLRSLMVLLVKSEVLNIPAASAPTAQVTSTSASSKQEGASAVKDVNTREYGKISLSETTTFVGHSTFTYLNSSFNFRQRRRIVELLYEQQTSIPSLKELKDHLDMHIRQNSKVDQGRGHSRSWFTSLEDWLDDVSGSEKGKGPAYSSSLTSTKVDNAKR</sequence>
<keyword evidence="3" id="KW-1185">Reference proteome</keyword>
<organism evidence="2 3">
    <name type="scientific">Crepidotus variabilis</name>
    <dbReference type="NCBI Taxonomy" id="179855"/>
    <lineage>
        <taxon>Eukaryota</taxon>
        <taxon>Fungi</taxon>
        <taxon>Dikarya</taxon>
        <taxon>Basidiomycota</taxon>
        <taxon>Agaricomycotina</taxon>
        <taxon>Agaricomycetes</taxon>
        <taxon>Agaricomycetidae</taxon>
        <taxon>Agaricales</taxon>
        <taxon>Agaricineae</taxon>
        <taxon>Crepidotaceae</taxon>
        <taxon>Crepidotus</taxon>
    </lineage>
</organism>
<evidence type="ECO:0000256" key="1">
    <source>
        <dbReference type="SAM" id="MobiDB-lite"/>
    </source>
</evidence>
<reference evidence="2" key="1">
    <citation type="submission" date="2020-11" db="EMBL/GenBank/DDBJ databases">
        <authorList>
            <consortium name="DOE Joint Genome Institute"/>
            <person name="Ahrendt S."/>
            <person name="Riley R."/>
            <person name="Andreopoulos W."/>
            <person name="Labutti K."/>
            <person name="Pangilinan J."/>
            <person name="Ruiz-Duenas F.J."/>
            <person name="Barrasa J.M."/>
            <person name="Sanchez-Garcia M."/>
            <person name="Camarero S."/>
            <person name="Miyauchi S."/>
            <person name="Serrano A."/>
            <person name="Linde D."/>
            <person name="Babiker R."/>
            <person name="Drula E."/>
            <person name="Ayuso-Fernandez I."/>
            <person name="Pacheco R."/>
            <person name="Padilla G."/>
            <person name="Ferreira P."/>
            <person name="Barriuso J."/>
            <person name="Kellner H."/>
            <person name="Castanera R."/>
            <person name="Alfaro M."/>
            <person name="Ramirez L."/>
            <person name="Pisabarro A.G."/>
            <person name="Kuo A."/>
            <person name="Tritt A."/>
            <person name="Lipzen A."/>
            <person name="He G."/>
            <person name="Yan M."/>
            <person name="Ng V."/>
            <person name="Cullen D."/>
            <person name="Martin F."/>
            <person name="Rosso M.-N."/>
            <person name="Henrissat B."/>
            <person name="Hibbett D."/>
            <person name="Martinez A.T."/>
            <person name="Grigoriev I.V."/>
        </authorList>
    </citation>
    <scope>NUCLEOTIDE SEQUENCE</scope>
    <source>
        <strain evidence="2">CBS 506.95</strain>
    </source>
</reference>
<gene>
    <name evidence="2" type="ORF">CPB83DRAFT_942190</name>
</gene>
<dbReference type="AlphaFoldDB" id="A0A9P6JLT7"/>
<proteinExistence type="predicted"/>
<evidence type="ECO:0000313" key="2">
    <source>
        <dbReference type="EMBL" id="KAF9525617.1"/>
    </source>
</evidence>
<name>A0A9P6JLT7_9AGAR</name>
<comment type="caution">
    <text evidence="2">The sequence shown here is derived from an EMBL/GenBank/DDBJ whole genome shotgun (WGS) entry which is preliminary data.</text>
</comment>
<protein>
    <submittedName>
        <fullName evidence="2">Uncharacterized protein</fullName>
    </submittedName>
</protein>
<dbReference type="OrthoDB" id="2129491at2759"/>